<evidence type="ECO:0000313" key="3">
    <source>
        <dbReference type="Proteomes" id="UP000054359"/>
    </source>
</evidence>
<feature type="region of interest" description="Disordered" evidence="1">
    <location>
        <begin position="1"/>
        <end position="20"/>
    </location>
</feature>
<name>A0A087U3G0_STEMI</name>
<evidence type="ECO:0000313" key="2">
    <source>
        <dbReference type="EMBL" id="KFM71899.1"/>
    </source>
</evidence>
<reference evidence="2 3" key="1">
    <citation type="submission" date="2013-11" db="EMBL/GenBank/DDBJ databases">
        <title>Genome sequencing of Stegodyphus mimosarum.</title>
        <authorList>
            <person name="Bechsgaard J."/>
        </authorList>
    </citation>
    <scope>NUCLEOTIDE SEQUENCE [LARGE SCALE GENOMIC DNA]</scope>
</reference>
<dbReference type="AlphaFoldDB" id="A0A087U3G0"/>
<organism evidence="2 3">
    <name type="scientific">Stegodyphus mimosarum</name>
    <name type="common">African social velvet spider</name>
    <dbReference type="NCBI Taxonomy" id="407821"/>
    <lineage>
        <taxon>Eukaryota</taxon>
        <taxon>Metazoa</taxon>
        <taxon>Ecdysozoa</taxon>
        <taxon>Arthropoda</taxon>
        <taxon>Chelicerata</taxon>
        <taxon>Arachnida</taxon>
        <taxon>Araneae</taxon>
        <taxon>Araneomorphae</taxon>
        <taxon>Entelegynae</taxon>
        <taxon>Eresoidea</taxon>
        <taxon>Eresidae</taxon>
        <taxon>Stegodyphus</taxon>
    </lineage>
</organism>
<dbReference type="Proteomes" id="UP000054359">
    <property type="component" value="Unassembled WGS sequence"/>
</dbReference>
<dbReference type="EMBL" id="KK117978">
    <property type="protein sequence ID" value="KFM71899.1"/>
    <property type="molecule type" value="Genomic_DNA"/>
</dbReference>
<accession>A0A087U3G0</accession>
<proteinExistence type="predicted"/>
<gene>
    <name evidence="2" type="ORF">X975_04165</name>
</gene>
<sequence length="53" mass="6027">MAAKLGYPRPPRPPAGIPRRNRRHTLANVLRSSGRLVKTVDARCYSEKRKTVK</sequence>
<feature type="non-terminal residue" evidence="2">
    <location>
        <position position="53"/>
    </location>
</feature>
<evidence type="ECO:0000256" key="1">
    <source>
        <dbReference type="SAM" id="MobiDB-lite"/>
    </source>
</evidence>
<protein>
    <submittedName>
        <fullName evidence="2">Uncharacterized protein</fullName>
    </submittedName>
</protein>
<keyword evidence="3" id="KW-1185">Reference proteome</keyword>